<name>A0A2A5C763_9GAMM</name>
<proteinExistence type="predicted"/>
<dbReference type="InterPro" id="IPR021241">
    <property type="entry name" value="CsiV"/>
</dbReference>
<dbReference type="EMBL" id="NVWI01000013">
    <property type="protein sequence ID" value="PCJ39647.1"/>
    <property type="molecule type" value="Genomic_DNA"/>
</dbReference>
<feature type="signal peptide" evidence="1">
    <location>
        <begin position="1"/>
        <end position="22"/>
    </location>
</feature>
<evidence type="ECO:0000313" key="2">
    <source>
        <dbReference type="EMBL" id="PCJ39647.1"/>
    </source>
</evidence>
<sequence length="296" mass="33604">MKPALTISIVFFALAANTNATAQTFSYDGNRWYEIEVSIFTNQSARAINPELFLPEHIELLYPQPILQLTPAFKDYLLDFSADNVAINSLTNSSVNPFVSDLDPLQDSAIEIVTYGPELREANTDFRLIDKARDPFVSLAEEEHEFTRFNRNIESSPDHRILFHAVWRQPVLNKIQASAILVTGGDRYGQHNELEGSLIISYNINRVDVDARLWRNSFNIVSDLEWNVPLIPLAAPITDAAIEADSFGLLIDQVYPMLETRQMISNQLHYLDHPALGILIEVRPYELPPLFDFSLD</sequence>
<accession>A0A2A5C763</accession>
<dbReference type="AlphaFoldDB" id="A0A2A5C763"/>
<organism evidence="2 3">
    <name type="scientific">SAR86 cluster bacterium</name>
    <dbReference type="NCBI Taxonomy" id="2030880"/>
    <lineage>
        <taxon>Bacteria</taxon>
        <taxon>Pseudomonadati</taxon>
        <taxon>Pseudomonadota</taxon>
        <taxon>Gammaproteobacteria</taxon>
        <taxon>SAR86 cluster</taxon>
    </lineage>
</organism>
<reference evidence="3" key="1">
    <citation type="submission" date="2017-08" db="EMBL/GenBank/DDBJ databases">
        <title>A dynamic microbial community with high functional redundancy inhabits the cold, oxic subseafloor aquifer.</title>
        <authorList>
            <person name="Tully B.J."/>
            <person name="Wheat C.G."/>
            <person name="Glazer B.T."/>
            <person name="Huber J.A."/>
        </authorList>
    </citation>
    <scope>NUCLEOTIDE SEQUENCE [LARGE SCALE GENOMIC DNA]</scope>
</reference>
<keyword evidence="1" id="KW-0732">Signal</keyword>
<dbReference type="Pfam" id="PF10972">
    <property type="entry name" value="CsiV"/>
    <property type="match status" value="1"/>
</dbReference>
<evidence type="ECO:0000256" key="1">
    <source>
        <dbReference type="SAM" id="SignalP"/>
    </source>
</evidence>
<comment type="caution">
    <text evidence="2">The sequence shown here is derived from an EMBL/GenBank/DDBJ whole genome shotgun (WGS) entry which is preliminary data.</text>
</comment>
<feature type="chain" id="PRO_5013241068" evidence="1">
    <location>
        <begin position="23"/>
        <end position="296"/>
    </location>
</feature>
<evidence type="ECO:0000313" key="3">
    <source>
        <dbReference type="Proteomes" id="UP000228987"/>
    </source>
</evidence>
<dbReference type="Proteomes" id="UP000228987">
    <property type="component" value="Unassembled WGS sequence"/>
</dbReference>
<protein>
    <submittedName>
        <fullName evidence="2">Uncharacterized protein</fullName>
    </submittedName>
</protein>
<gene>
    <name evidence="2" type="ORF">COA71_13455</name>
</gene>